<feature type="transmembrane region" description="Helical" evidence="6">
    <location>
        <begin position="175"/>
        <end position="197"/>
    </location>
</feature>
<keyword evidence="4 6" id="KW-1133">Transmembrane helix</keyword>
<feature type="transmembrane region" description="Helical" evidence="6">
    <location>
        <begin position="148"/>
        <end position="169"/>
    </location>
</feature>
<feature type="transmembrane region" description="Helical" evidence="6">
    <location>
        <begin position="291"/>
        <end position="312"/>
    </location>
</feature>
<feature type="transmembrane region" description="Helical" evidence="6">
    <location>
        <begin position="332"/>
        <end position="353"/>
    </location>
</feature>
<sequence length="413" mass="45801">MKKFINNPLFSGSVVMVGGSLLVNVINYGYHLVMGRVMGPTDYGVLASIYSVLYMVSVVPISTSVSIVKFISSAESMEEKRVVYRELRKLIWRIAVIASVFMIIITPVLAKFLHIDDIFSVLLVAPILFMSLVTLVNQSAMQGLLKFMGMVGPNFVSAVIKFLVGFLLVMMGYSVGGAVMGVLVAVFLAYLLSERLAQDLKKNVKSAGRFELDKFIKFSIPVLVQALAFTSFFTIDVILVKHYFSSFDTGLYAALSTLGKIIYFAAQPVASVMFPVISGKKARGESFRHTFYMAFVLTFVISLGVVLIYYLFADLAIGILYGKHYLAVKAELVWMGVFVSLLTLNYLVVNFLLSIGRVKVVILPFVASLAQFVGIVVWHKSILGVIQVSIVTSISLMIFLFLYLGIMKYRLRK</sequence>
<evidence type="ECO:0000256" key="2">
    <source>
        <dbReference type="ARBA" id="ARBA00022475"/>
    </source>
</evidence>
<protein>
    <recommendedName>
        <fullName evidence="9">Polysaccharide biosynthesis protein C-terminal domain-containing protein</fullName>
    </recommendedName>
</protein>
<keyword evidence="2" id="KW-1003">Cell membrane</keyword>
<evidence type="ECO:0008006" key="9">
    <source>
        <dbReference type="Google" id="ProtNLM"/>
    </source>
</evidence>
<keyword evidence="3 6" id="KW-0812">Transmembrane</keyword>
<proteinExistence type="predicted"/>
<comment type="subcellular location">
    <subcellularLocation>
        <location evidence="1">Cell membrane</location>
        <topology evidence="1">Multi-pass membrane protein</topology>
    </subcellularLocation>
</comment>
<organism evidence="7 8">
    <name type="scientific">Candidatus Woesebacteria bacterium RIFOXYB1_FULL_38_16</name>
    <dbReference type="NCBI Taxonomy" id="1802538"/>
    <lineage>
        <taxon>Bacteria</taxon>
        <taxon>Candidatus Woeseibacteriota</taxon>
    </lineage>
</organism>
<feature type="transmembrane region" description="Helical" evidence="6">
    <location>
        <begin position="118"/>
        <end position="136"/>
    </location>
</feature>
<gene>
    <name evidence="7" type="ORF">A2382_00585</name>
</gene>
<keyword evidence="5 6" id="KW-0472">Membrane</keyword>
<name>A0A1F8CSF3_9BACT</name>
<evidence type="ECO:0000256" key="4">
    <source>
        <dbReference type="ARBA" id="ARBA00022989"/>
    </source>
</evidence>
<comment type="caution">
    <text evidence="7">The sequence shown here is derived from an EMBL/GenBank/DDBJ whole genome shotgun (WGS) entry which is preliminary data.</text>
</comment>
<feature type="transmembrane region" description="Helical" evidence="6">
    <location>
        <begin position="49"/>
        <end position="70"/>
    </location>
</feature>
<feature type="transmembrane region" description="Helical" evidence="6">
    <location>
        <begin position="260"/>
        <end position="279"/>
    </location>
</feature>
<dbReference type="EMBL" id="MGHY01000018">
    <property type="protein sequence ID" value="OGM79267.1"/>
    <property type="molecule type" value="Genomic_DNA"/>
</dbReference>
<evidence type="ECO:0000256" key="6">
    <source>
        <dbReference type="SAM" id="Phobius"/>
    </source>
</evidence>
<accession>A0A1F8CSF3</accession>
<feature type="transmembrane region" description="Helical" evidence="6">
    <location>
        <begin position="9"/>
        <end position="29"/>
    </location>
</feature>
<feature type="transmembrane region" description="Helical" evidence="6">
    <location>
        <begin position="218"/>
        <end position="240"/>
    </location>
</feature>
<dbReference type="STRING" id="1802538.A2382_00585"/>
<evidence type="ECO:0000256" key="1">
    <source>
        <dbReference type="ARBA" id="ARBA00004651"/>
    </source>
</evidence>
<feature type="transmembrane region" description="Helical" evidence="6">
    <location>
        <begin position="90"/>
        <end position="112"/>
    </location>
</feature>
<evidence type="ECO:0000256" key="5">
    <source>
        <dbReference type="ARBA" id="ARBA00023136"/>
    </source>
</evidence>
<evidence type="ECO:0000313" key="8">
    <source>
        <dbReference type="Proteomes" id="UP000178999"/>
    </source>
</evidence>
<evidence type="ECO:0000256" key="3">
    <source>
        <dbReference type="ARBA" id="ARBA00022692"/>
    </source>
</evidence>
<dbReference type="InterPro" id="IPR050833">
    <property type="entry name" value="Poly_Biosynth_Transport"/>
</dbReference>
<evidence type="ECO:0000313" key="7">
    <source>
        <dbReference type="EMBL" id="OGM79267.1"/>
    </source>
</evidence>
<dbReference type="GO" id="GO:0005886">
    <property type="term" value="C:plasma membrane"/>
    <property type="evidence" value="ECO:0007669"/>
    <property type="project" value="UniProtKB-SubCell"/>
</dbReference>
<dbReference type="Proteomes" id="UP000178999">
    <property type="component" value="Unassembled WGS sequence"/>
</dbReference>
<feature type="transmembrane region" description="Helical" evidence="6">
    <location>
        <begin position="385"/>
        <end position="406"/>
    </location>
</feature>
<dbReference type="PANTHER" id="PTHR30250:SF28">
    <property type="entry name" value="POLYSACCHARIDE BIOSYNTHESIS PROTEIN"/>
    <property type="match status" value="1"/>
</dbReference>
<reference evidence="7 8" key="1">
    <citation type="journal article" date="2016" name="Nat. Commun.">
        <title>Thousands of microbial genomes shed light on interconnected biogeochemical processes in an aquifer system.</title>
        <authorList>
            <person name="Anantharaman K."/>
            <person name="Brown C.T."/>
            <person name="Hug L.A."/>
            <person name="Sharon I."/>
            <person name="Castelle C.J."/>
            <person name="Probst A.J."/>
            <person name="Thomas B.C."/>
            <person name="Singh A."/>
            <person name="Wilkins M.J."/>
            <person name="Karaoz U."/>
            <person name="Brodie E.L."/>
            <person name="Williams K.H."/>
            <person name="Hubbard S.S."/>
            <person name="Banfield J.F."/>
        </authorList>
    </citation>
    <scope>NUCLEOTIDE SEQUENCE [LARGE SCALE GENOMIC DNA]</scope>
</reference>
<dbReference type="AlphaFoldDB" id="A0A1F8CSF3"/>
<feature type="transmembrane region" description="Helical" evidence="6">
    <location>
        <begin position="360"/>
        <end position="379"/>
    </location>
</feature>
<dbReference type="Pfam" id="PF13440">
    <property type="entry name" value="Polysacc_synt_3"/>
    <property type="match status" value="1"/>
</dbReference>
<dbReference type="PANTHER" id="PTHR30250">
    <property type="entry name" value="PST FAMILY PREDICTED COLANIC ACID TRANSPORTER"/>
    <property type="match status" value="1"/>
</dbReference>